<keyword evidence="2" id="KW-1185">Reference proteome</keyword>
<proteinExistence type="predicted"/>
<dbReference type="EMBL" id="CP095045">
    <property type="protein sequence ID" value="UOQ57232.1"/>
    <property type="molecule type" value="Genomic_DNA"/>
</dbReference>
<dbReference type="RefSeq" id="WP_244727892.1">
    <property type="nucleotide sequence ID" value="NZ_CP095045.1"/>
</dbReference>
<name>A0ABY4FLR1_9MICO</name>
<accession>A0ABY4FLR1</accession>
<dbReference type="Proteomes" id="UP000831786">
    <property type="component" value="Chromosome"/>
</dbReference>
<evidence type="ECO:0000313" key="1">
    <source>
        <dbReference type="EMBL" id="UOQ57232.1"/>
    </source>
</evidence>
<protein>
    <submittedName>
        <fullName evidence="1">Uncharacterized protein</fullName>
    </submittedName>
</protein>
<organism evidence="1 2">
    <name type="scientific">Leucobacter allii</name>
    <dbReference type="NCBI Taxonomy" id="2932247"/>
    <lineage>
        <taxon>Bacteria</taxon>
        <taxon>Bacillati</taxon>
        <taxon>Actinomycetota</taxon>
        <taxon>Actinomycetes</taxon>
        <taxon>Micrococcales</taxon>
        <taxon>Microbacteriaceae</taxon>
        <taxon>Leucobacter</taxon>
    </lineage>
</organism>
<sequence length="73" mass="8029">MTVRPIKCPTGDHPVRVLEYLPAAELIVEHAGVTHAAAREALVKYECTVCGVIVEHHVSDMTPAQLQQYGYQS</sequence>
<reference evidence="1 2" key="1">
    <citation type="submission" date="2022-04" db="EMBL/GenBank/DDBJ databases">
        <title>Leucobacter sp. isolated from rhizosphere of garlic.</title>
        <authorList>
            <person name="Won M."/>
            <person name="Lee C.-M."/>
            <person name="Woen H.-Y."/>
            <person name="Kwon S.-W."/>
        </authorList>
    </citation>
    <scope>NUCLEOTIDE SEQUENCE [LARGE SCALE GENOMIC DNA]</scope>
    <source>
        <strain evidence="1 2">H21R-40</strain>
    </source>
</reference>
<evidence type="ECO:0000313" key="2">
    <source>
        <dbReference type="Proteomes" id="UP000831786"/>
    </source>
</evidence>
<gene>
    <name evidence="1" type="ORF">MUN78_16505</name>
</gene>